<reference evidence="4 6" key="1">
    <citation type="journal article" date="2010" name="BMC Genomics">
        <title>Combination of measures distinguishes pre-miRNAs from other stem-loops in the genome of the newly sequenced Anopheles darlingi.</title>
        <authorList>
            <person name="Mendes N.D."/>
            <person name="Freitas A.T."/>
            <person name="Vasconcelos A.T."/>
            <person name="Sagot M.F."/>
        </authorList>
    </citation>
    <scope>NUCLEOTIDE SEQUENCE</scope>
</reference>
<dbReference type="OMA" id="GHERNPR"/>
<protein>
    <recommendedName>
        <fullName evidence="3">Ig-like domain-containing protein</fullName>
    </recommendedName>
</protein>
<feature type="compositionally biased region" description="Low complexity" evidence="2">
    <location>
        <begin position="623"/>
        <end position="633"/>
    </location>
</feature>
<feature type="region of interest" description="Disordered" evidence="2">
    <location>
        <begin position="962"/>
        <end position="984"/>
    </location>
</feature>
<dbReference type="InterPro" id="IPR013162">
    <property type="entry name" value="CD80_C2-set"/>
</dbReference>
<dbReference type="InterPro" id="IPR007110">
    <property type="entry name" value="Ig-like_dom"/>
</dbReference>
<evidence type="ECO:0000256" key="2">
    <source>
        <dbReference type="SAM" id="MobiDB-lite"/>
    </source>
</evidence>
<gene>
    <name evidence="4" type="ORF">AND_006833</name>
</gene>
<keyword evidence="6" id="KW-1185">Reference proteome</keyword>
<dbReference type="InterPro" id="IPR013783">
    <property type="entry name" value="Ig-like_fold"/>
</dbReference>
<dbReference type="HOGENOM" id="CLU_280932_0_0_1"/>
<feature type="region of interest" description="Disordered" evidence="2">
    <location>
        <begin position="582"/>
        <end position="603"/>
    </location>
</feature>
<feature type="region of interest" description="Disordered" evidence="2">
    <location>
        <begin position="1"/>
        <end position="30"/>
    </location>
</feature>
<dbReference type="PANTHER" id="PTHR23278:SF26">
    <property type="entry name" value="SIDESTEP III, ISOFORM O"/>
    <property type="match status" value="1"/>
</dbReference>
<feature type="compositionally biased region" description="Basic residues" evidence="2">
    <location>
        <begin position="1104"/>
        <end position="1117"/>
    </location>
</feature>
<dbReference type="FunCoup" id="W5JF40">
    <property type="interactions" value="4"/>
</dbReference>
<keyword evidence="1" id="KW-1015">Disulfide bond</keyword>
<feature type="region of interest" description="Disordered" evidence="2">
    <location>
        <begin position="620"/>
        <end position="753"/>
    </location>
</feature>
<evidence type="ECO:0000313" key="4">
    <source>
        <dbReference type="EMBL" id="ETN61505.1"/>
    </source>
</evidence>
<dbReference type="InterPro" id="IPR036179">
    <property type="entry name" value="Ig-like_dom_sf"/>
</dbReference>
<dbReference type="VEuPathDB" id="VectorBase:ADAC006833"/>
<feature type="region of interest" description="Disordered" evidence="2">
    <location>
        <begin position="919"/>
        <end position="947"/>
    </location>
</feature>
<reference evidence="5" key="4">
    <citation type="submission" date="2015-06" db="UniProtKB">
        <authorList>
            <consortium name="EnsemblMetazoa"/>
        </authorList>
    </citation>
    <scope>IDENTIFICATION</scope>
</reference>
<feature type="compositionally biased region" description="Basic and acidic residues" evidence="2">
    <location>
        <begin position="968"/>
        <end position="984"/>
    </location>
</feature>
<sequence length="1117" mass="121273">MYDVSVPEVASDGAELNSVSARTPTHRRPEPTVTWLNGNEIMQTGGGVSMGRHVTVNRLEISKMTRSALNNTYKCQASNTKLVPPAERSIRVDMLLKPLTTALSTKPKQLVSDQEYVIACNVEGSVPETDIKWMQNNRPFTKGKIKIINNSSLVSSVLSFRPHPDDDGTILKCEGSNPRLQNSVLEDSVIMNILSPPPPPPAATGQPVTQNLTSGIIISTRSLVLQRVGRFHSGSYACAAANDRGETQSDPVALKIHSSFKRLLSEQLKFVCDHFIPVNVVLCLATMCITGSIAPVCISNSIMIVGASLDETVPVPCHVAADPLDVSFDWNFSNSGERFEVASGQFNLLQDFHSEGITQSRYDADDDNSETIYELLYTPKSEREYGTLACWAKNSIGKQIEPCLFQVVPAAKPAPLRNCTLRPYSTLHPTVPHHGSSTSSSQHAAPLPNTSAASAAAASSSSYRSHGYGAGGDPMAGSMSTRAGSKSRQRNRNLPLSPRDDDGLARLTADAVEDSPSAEVPRRERRDPLVPQQHQQQQHQYQQQWQQHRGSATPGDRSDRADLLNTATAVLLGESISNGVLASSASADDPAGQRRPDANRLRRHTGTGSIVASAALNATRTNQQPLQQQQQQQHSGGNNYHSHQLPAAAHRTSALQPSASAAQLRSKAIRSAPPPPPQSGTPQSAPSSPVEPPVVRASSTSAFGGSSGGHSASYSGNHHHQQQQQQHHHFIDQSPMGGGNGGNGGATSGAASAADSMPTMMELECVAGYDGGLPQHFFLEAYDSRTRKLRLNITSALNDVPLFRIDLTELIPSESYTPTLHLIAYSVNQKGRSEPTILEDIAINEAEKRAAEEHSLNIHFNLHYLPTFRPTKNQPAPAPVGCEKLSLTFPNDVNKFSDDVPITQIHARVVETRMTTTLGSSADDHADHHHHHESRLAQPQQRDDWPDEEGVVGSVVITVSGNNAAVRNRPEKQQGKKKTREEKVESFALEQLQEETQAPPWEIAEVAVNHQGSNEAAIVEKEASVRRGPAKSDIPLDAIQQGQGRAAFREDSVRTFPRSRRFRANLQTKKQLRNSANGRPASVRETKNGGAIREGHERNPRSTMHTKRGRKVLKVLG</sequence>
<feature type="compositionally biased region" description="Basic and acidic residues" evidence="2">
    <location>
        <begin position="1082"/>
        <end position="1100"/>
    </location>
</feature>
<feature type="compositionally biased region" description="Low complexity" evidence="2">
    <location>
        <begin position="532"/>
        <end position="548"/>
    </location>
</feature>
<proteinExistence type="predicted"/>
<feature type="domain" description="Ig-like" evidence="3">
    <location>
        <begin position="1"/>
        <end position="91"/>
    </location>
</feature>
<name>W5JF40_ANODA</name>
<dbReference type="CDD" id="cd00096">
    <property type="entry name" value="Ig"/>
    <property type="match status" value="1"/>
</dbReference>
<dbReference type="Proteomes" id="UP000000673">
    <property type="component" value="Unassembled WGS sequence"/>
</dbReference>
<organism evidence="4">
    <name type="scientific">Anopheles darlingi</name>
    <name type="common">Mosquito</name>
    <dbReference type="NCBI Taxonomy" id="43151"/>
    <lineage>
        <taxon>Eukaryota</taxon>
        <taxon>Metazoa</taxon>
        <taxon>Ecdysozoa</taxon>
        <taxon>Arthropoda</taxon>
        <taxon>Hexapoda</taxon>
        <taxon>Insecta</taxon>
        <taxon>Pterygota</taxon>
        <taxon>Neoptera</taxon>
        <taxon>Endopterygota</taxon>
        <taxon>Diptera</taxon>
        <taxon>Nematocera</taxon>
        <taxon>Culicoidea</taxon>
        <taxon>Culicidae</taxon>
        <taxon>Anophelinae</taxon>
        <taxon>Anopheles</taxon>
    </lineage>
</organism>
<dbReference type="Pfam" id="PF08205">
    <property type="entry name" value="C2-set_2"/>
    <property type="match status" value="1"/>
</dbReference>
<feature type="compositionally biased region" description="Low complexity" evidence="2">
    <location>
        <begin position="653"/>
        <end position="666"/>
    </location>
</feature>
<dbReference type="SUPFAM" id="SSF48726">
    <property type="entry name" value="Immunoglobulin"/>
    <property type="match status" value="4"/>
</dbReference>
<dbReference type="STRING" id="43151.W5JF40"/>
<dbReference type="PROSITE" id="PS50835">
    <property type="entry name" value="IG_LIKE"/>
    <property type="match status" value="2"/>
</dbReference>
<feature type="compositionally biased region" description="Low complexity" evidence="2">
    <location>
        <begin position="680"/>
        <end position="716"/>
    </location>
</feature>
<feature type="compositionally biased region" description="Basic and acidic residues" evidence="2">
    <location>
        <begin position="591"/>
        <end position="600"/>
    </location>
</feature>
<dbReference type="EMBL" id="ADMH02001665">
    <property type="protein sequence ID" value="ETN61505.1"/>
    <property type="molecule type" value="Genomic_DNA"/>
</dbReference>
<feature type="compositionally biased region" description="Gly residues" evidence="2">
    <location>
        <begin position="736"/>
        <end position="747"/>
    </location>
</feature>
<evidence type="ECO:0000313" key="5">
    <source>
        <dbReference type="EnsemblMetazoa" id="ADAC006833-PA"/>
    </source>
</evidence>
<feature type="domain" description="Ig-like" evidence="3">
    <location>
        <begin position="98"/>
        <end position="253"/>
    </location>
</feature>
<feature type="compositionally biased region" description="Low complexity" evidence="2">
    <location>
        <begin position="451"/>
        <end position="462"/>
    </location>
</feature>
<dbReference type="EnsemblMetazoa" id="ADAC006833-RA">
    <property type="protein sequence ID" value="ADAC006833-PA"/>
    <property type="gene ID" value="ADAC006833"/>
</dbReference>
<feature type="region of interest" description="Disordered" evidence="2">
    <location>
        <begin position="1071"/>
        <end position="1117"/>
    </location>
</feature>
<evidence type="ECO:0000259" key="3">
    <source>
        <dbReference type="PROSITE" id="PS50835"/>
    </source>
</evidence>
<dbReference type="AlphaFoldDB" id="W5JF40"/>
<reference evidence="4" key="3">
    <citation type="journal article" date="2013" name="Nucleic Acids Res.">
        <title>The genome of Anopheles darlingi, the main neotropical malaria vector.</title>
        <authorList>
            <person name="Marinotti O."/>
            <person name="Cerqueira G.C."/>
            <person name="de Almeida L.G."/>
            <person name="Ferro M.I."/>
            <person name="Loreto E.L."/>
            <person name="Zaha A."/>
            <person name="Teixeira S.M."/>
            <person name="Wespiser A.R."/>
            <person name="Almeida E Silva A."/>
            <person name="Schlindwein A.D."/>
            <person name="Pacheco A.C."/>
            <person name="Silva A.L."/>
            <person name="Graveley B.R."/>
            <person name="Walenz B.P."/>
            <person name="Lima Bde A."/>
            <person name="Ribeiro C.A."/>
            <person name="Nunes-Silva C.G."/>
            <person name="de Carvalho C.R."/>
            <person name="Soares C.M."/>
            <person name="de Menezes C.B."/>
            <person name="Matiolli C."/>
            <person name="Caffrey D."/>
            <person name="Araujo D.A."/>
            <person name="de Oliveira D.M."/>
            <person name="Golenbock D."/>
            <person name="Grisard E.C."/>
            <person name="Fantinatti-Garboggini F."/>
            <person name="de Carvalho F.M."/>
            <person name="Barcellos F.G."/>
            <person name="Prosdocimi F."/>
            <person name="May G."/>
            <person name="Azevedo Junior G.M."/>
            <person name="Guimaraes G.M."/>
            <person name="Goldman G.H."/>
            <person name="Padilha I.Q."/>
            <person name="Batista Jda S."/>
            <person name="Ferro J.A."/>
            <person name="Ribeiro J.M."/>
            <person name="Fietto J.L."/>
            <person name="Dabbas K.M."/>
            <person name="Cerdeira L."/>
            <person name="Agnez-Lima L.F."/>
            <person name="Brocchi M."/>
            <person name="de Carvalho M.O."/>
            <person name="Teixeira Mde M."/>
            <person name="Diniz Maia Mde M."/>
            <person name="Goldman M.H."/>
            <person name="Cruz Schneider M.P."/>
            <person name="Felipe M.S."/>
            <person name="Hungria M."/>
            <person name="Nicolas M.F."/>
            <person name="Pereira M."/>
            <person name="Montes M.A."/>
            <person name="Cantao M.E."/>
            <person name="Vincentz M."/>
            <person name="Rafael M.S."/>
            <person name="Silverman N."/>
            <person name="Stoco P.H."/>
            <person name="Souza R.C."/>
            <person name="Vicentini R."/>
            <person name="Gazzinelli R.T."/>
            <person name="Neves Rde O."/>
            <person name="Silva R."/>
            <person name="Astolfi-Filho S."/>
            <person name="Maciel T.E."/>
            <person name="Urmenyi T.P."/>
            <person name="Tadei W.P."/>
            <person name="Camargo E.P."/>
            <person name="de Vasconcelos A.T."/>
        </authorList>
    </citation>
    <scope>NUCLEOTIDE SEQUENCE</scope>
</reference>
<reference evidence="4" key="2">
    <citation type="submission" date="2010-05" db="EMBL/GenBank/DDBJ databases">
        <authorList>
            <person name="Almeida L.G."/>
            <person name="Nicolas M.F."/>
            <person name="Souza R.C."/>
            <person name="Vasconcelos A.T.R."/>
        </authorList>
    </citation>
    <scope>NUCLEOTIDE SEQUENCE</scope>
</reference>
<evidence type="ECO:0000313" key="6">
    <source>
        <dbReference type="Proteomes" id="UP000000673"/>
    </source>
</evidence>
<accession>W5JF40</accession>
<dbReference type="Gene3D" id="2.60.40.10">
    <property type="entry name" value="Immunoglobulins"/>
    <property type="match status" value="3"/>
</dbReference>
<feature type="region of interest" description="Disordered" evidence="2">
    <location>
        <begin position="430"/>
        <end position="560"/>
    </location>
</feature>
<dbReference type="eggNOG" id="KOG3515">
    <property type="taxonomic scope" value="Eukaryota"/>
</dbReference>
<dbReference type="VEuPathDB" id="VectorBase:ADAR2_012116"/>
<evidence type="ECO:0000256" key="1">
    <source>
        <dbReference type="ARBA" id="ARBA00023157"/>
    </source>
</evidence>
<dbReference type="PANTHER" id="PTHR23278">
    <property type="entry name" value="SIDESTEP PROTEIN"/>
    <property type="match status" value="1"/>
</dbReference>